<name>A0ABU7H279_9SPHI</name>
<feature type="transmembrane region" description="Helical" evidence="1">
    <location>
        <begin position="151"/>
        <end position="169"/>
    </location>
</feature>
<keyword evidence="3" id="KW-1185">Reference proteome</keyword>
<comment type="caution">
    <text evidence="2">The sequence shown here is derived from an EMBL/GenBank/DDBJ whole genome shotgun (WGS) entry which is preliminary data.</text>
</comment>
<keyword evidence="1" id="KW-1133">Transmembrane helix</keyword>
<sequence>MNNIKNHYSYSFRKSAINKNQYWDILHEGLFLQEAGKEDKIIPYNQIKLIRLSFKPILDKNNSYSCSIDSNSGTYDILSNSYKSIGKYVDKTAEYNEFIKNLIEQLKSRNPNVPVIKENNTRKSYLKPLALLAILLSLYQIIFYFPENKPLEFNLIIGLIILSISLYVLDEQGIKVNKDETTIEQNK</sequence>
<protein>
    <submittedName>
        <fullName evidence="2">Uncharacterized protein</fullName>
    </submittedName>
</protein>
<gene>
    <name evidence="2" type="ORF">VRU49_08360</name>
</gene>
<reference evidence="2 3" key="1">
    <citation type="submission" date="2024-01" db="EMBL/GenBank/DDBJ databases">
        <title>Pedobacter sp. nov., isolated from oil-contaminated soil.</title>
        <authorList>
            <person name="Le N.T.T."/>
        </authorList>
    </citation>
    <scope>NUCLEOTIDE SEQUENCE [LARGE SCALE GENOMIC DNA]</scope>
    <source>
        <strain evidence="2 3">VNH31</strain>
    </source>
</reference>
<dbReference type="EMBL" id="JAZDQU010000002">
    <property type="protein sequence ID" value="MEE1885425.1"/>
    <property type="molecule type" value="Genomic_DNA"/>
</dbReference>
<dbReference type="RefSeq" id="WP_330146323.1">
    <property type="nucleotide sequence ID" value="NZ_JAZDQU010000002.1"/>
</dbReference>
<dbReference type="Proteomes" id="UP001337681">
    <property type="component" value="Unassembled WGS sequence"/>
</dbReference>
<evidence type="ECO:0000313" key="2">
    <source>
        <dbReference type="EMBL" id="MEE1885425.1"/>
    </source>
</evidence>
<evidence type="ECO:0000313" key="3">
    <source>
        <dbReference type="Proteomes" id="UP001337681"/>
    </source>
</evidence>
<keyword evidence="1" id="KW-0812">Transmembrane</keyword>
<keyword evidence="1" id="KW-0472">Membrane</keyword>
<proteinExistence type="predicted"/>
<feature type="transmembrane region" description="Helical" evidence="1">
    <location>
        <begin position="125"/>
        <end position="145"/>
    </location>
</feature>
<accession>A0ABU7H279</accession>
<evidence type="ECO:0000256" key="1">
    <source>
        <dbReference type="SAM" id="Phobius"/>
    </source>
</evidence>
<organism evidence="2 3">
    <name type="scientific">Pedobacter flavus</name>
    <dbReference type="NCBI Taxonomy" id="3113906"/>
    <lineage>
        <taxon>Bacteria</taxon>
        <taxon>Pseudomonadati</taxon>
        <taxon>Bacteroidota</taxon>
        <taxon>Sphingobacteriia</taxon>
        <taxon>Sphingobacteriales</taxon>
        <taxon>Sphingobacteriaceae</taxon>
        <taxon>Pedobacter</taxon>
    </lineage>
</organism>